<protein>
    <recommendedName>
        <fullName evidence="2">Succinate dehydrogenase assembly factor 4, mitochondrial</fullName>
    </recommendedName>
</protein>
<dbReference type="Proteomes" id="UP001605036">
    <property type="component" value="Unassembled WGS sequence"/>
</dbReference>
<reference evidence="4 5" key="1">
    <citation type="submission" date="2024-09" db="EMBL/GenBank/DDBJ databases">
        <title>Chromosome-scale assembly of Riccia fluitans.</title>
        <authorList>
            <person name="Paukszto L."/>
            <person name="Sawicki J."/>
            <person name="Karawczyk K."/>
            <person name="Piernik-Szablinska J."/>
            <person name="Szczecinska M."/>
            <person name="Mazdziarz M."/>
        </authorList>
    </citation>
    <scope>NUCLEOTIDE SEQUENCE [LARGE SCALE GENOMIC DNA]</scope>
    <source>
        <strain evidence="4">Rf_01</strain>
        <tissue evidence="4">Aerial parts of the thallus</tissue>
    </source>
</reference>
<dbReference type="Pfam" id="PF07896">
    <property type="entry name" value="DUF1674"/>
    <property type="match status" value="1"/>
</dbReference>
<evidence type="ECO:0000313" key="5">
    <source>
        <dbReference type="Proteomes" id="UP001605036"/>
    </source>
</evidence>
<evidence type="ECO:0000256" key="3">
    <source>
        <dbReference type="SAM" id="MobiDB-lite"/>
    </source>
</evidence>
<proteinExistence type="inferred from homology"/>
<dbReference type="InterPro" id="IPR012875">
    <property type="entry name" value="SDHF4"/>
</dbReference>
<comment type="caution">
    <text evidence="4">The sequence shown here is derived from an EMBL/GenBank/DDBJ whole genome shotgun (WGS) entry which is preliminary data.</text>
</comment>
<feature type="region of interest" description="Disordered" evidence="3">
    <location>
        <begin position="30"/>
        <end position="116"/>
    </location>
</feature>
<organism evidence="4 5">
    <name type="scientific">Riccia fluitans</name>
    <dbReference type="NCBI Taxonomy" id="41844"/>
    <lineage>
        <taxon>Eukaryota</taxon>
        <taxon>Viridiplantae</taxon>
        <taxon>Streptophyta</taxon>
        <taxon>Embryophyta</taxon>
        <taxon>Marchantiophyta</taxon>
        <taxon>Marchantiopsida</taxon>
        <taxon>Marchantiidae</taxon>
        <taxon>Marchantiales</taxon>
        <taxon>Ricciaceae</taxon>
        <taxon>Riccia</taxon>
    </lineage>
</organism>
<evidence type="ECO:0000256" key="1">
    <source>
        <dbReference type="ARBA" id="ARBA00005701"/>
    </source>
</evidence>
<dbReference type="EMBL" id="JBHFFA010000003">
    <property type="protein sequence ID" value="KAL2636253.1"/>
    <property type="molecule type" value="Genomic_DNA"/>
</dbReference>
<feature type="compositionally biased region" description="Basic and acidic residues" evidence="3">
    <location>
        <begin position="103"/>
        <end position="116"/>
    </location>
</feature>
<accession>A0ABD1YZX4</accession>
<keyword evidence="5" id="KW-1185">Reference proteome</keyword>
<gene>
    <name evidence="4" type="ORF">R1flu_007732</name>
</gene>
<dbReference type="PANTHER" id="PTHR28524">
    <property type="entry name" value="SUCCINATE DEHYDROGENASE ASSEMBLY FACTOR 4, MITOCHONDRIAL"/>
    <property type="match status" value="1"/>
</dbReference>
<name>A0ABD1YZX4_9MARC</name>
<evidence type="ECO:0000313" key="4">
    <source>
        <dbReference type="EMBL" id="KAL2636253.1"/>
    </source>
</evidence>
<dbReference type="PANTHER" id="PTHR28524:SF3">
    <property type="entry name" value="SUCCINATE DEHYDROGENASE ASSEMBLY FACTOR 4, MITOCHONDRIAL"/>
    <property type="match status" value="1"/>
</dbReference>
<evidence type="ECO:0000256" key="2">
    <source>
        <dbReference type="ARBA" id="ARBA00022170"/>
    </source>
</evidence>
<sequence>MAAAGVVAKCRTSIADFVLARSSCSLSSLRNFSVSSKEETRGAEESSSSVANEHQEKPAGAFSLKDSEGEAAAAEKGGDEEEGPYVNEETGEVGGPRGPEPTRYGDWEKGGRCSDF</sequence>
<comment type="similarity">
    <text evidence="1">Belongs to the SDHAF4 family.</text>
</comment>
<dbReference type="AlphaFoldDB" id="A0ABD1YZX4"/>